<feature type="region of interest" description="Disordered" evidence="1">
    <location>
        <begin position="123"/>
        <end position="156"/>
    </location>
</feature>
<sequence>MTPSLNRHNSTGTNSSRYNRSRRDSANSHAAASSASAIISPTDVDLLNNIRQYLQDNGFEDVAGIMVFKRRSINDQEGRSRSHFFGAGICCYCNVSRGYVANMCKHLSDCPLANRHLDRLESSNTRQDLVPGRPRSQTDVRPNRPILPQPPSLVIPDLSTQVTTGRRFPSNQLSPQDAFNNDASRSSFHRTPTGTFHSAPSSQLGDMSDYMQATDSTLSEAPITVGNQDYSDGIPMMNDIGFMAGGDTYEHFIQPQSNQVMSFLDDGVTESSATQDLMGLEQLDPSTGMSQSAWDQWWASNNQFRGQS</sequence>
<dbReference type="OrthoDB" id="10434102at2759"/>
<name>A0A6A6GEC1_9PEZI</name>
<proteinExistence type="predicted"/>
<gene>
    <name evidence="2" type="ORF">BDZ85DRAFT_260307</name>
</gene>
<feature type="compositionally biased region" description="Low complexity" evidence="1">
    <location>
        <begin position="9"/>
        <end position="18"/>
    </location>
</feature>
<dbReference type="AlphaFoldDB" id="A0A6A6GEC1"/>
<dbReference type="EMBL" id="ML992505">
    <property type="protein sequence ID" value="KAF2224046.1"/>
    <property type="molecule type" value="Genomic_DNA"/>
</dbReference>
<dbReference type="Proteomes" id="UP000799538">
    <property type="component" value="Unassembled WGS sequence"/>
</dbReference>
<evidence type="ECO:0000313" key="2">
    <source>
        <dbReference type="EMBL" id="KAF2224046.1"/>
    </source>
</evidence>
<protein>
    <submittedName>
        <fullName evidence="2">Uncharacterized protein</fullName>
    </submittedName>
</protein>
<organism evidence="2 3">
    <name type="scientific">Elsinoe ampelina</name>
    <dbReference type="NCBI Taxonomy" id="302913"/>
    <lineage>
        <taxon>Eukaryota</taxon>
        <taxon>Fungi</taxon>
        <taxon>Dikarya</taxon>
        <taxon>Ascomycota</taxon>
        <taxon>Pezizomycotina</taxon>
        <taxon>Dothideomycetes</taxon>
        <taxon>Dothideomycetidae</taxon>
        <taxon>Myriangiales</taxon>
        <taxon>Elsinoaceae</taxon>
        <taxon>Elsinoe</taxon>
    </lineage>
</organism>
<feature type="region of interest" description="Disordered" evidence="1">
    <location>
        <begin position="1"/>
        <end position="34"/>
    </location>
</feature>
<evidence type="ECO:0000313" key="3">
    <source>
        <dbReference type="Proteomes" id="UP000799538"/>
    </source>
</evidence>
<evidence type="ECO:0000256" key="1">
    <source>
        <dbReference type="SAM" id="MobiDB-lite"/>
    </source>
</evidence>
<accession>A0A6A6GEC1</accession>
<reference evidence="3" key="1">
    <citation type="journal article" date="2020" name="Stud. Mycol.">
        <title>101 Dothideomycetes genomes: A test case for predicting lifestyles and emergence of pathogens.</title>
        <authorList>
            <person name="Haridas S."/>
            <person name="Albert R."/>
            <person name="Binder M."/>
            <person name="Bloem J."/>
            <person name="LaButti K."/>
            <person name="Salamov A."/>
            <person name="Andreopoulos B."/>
            <person name="Baker S."/>
            <person name="Barry K."/>
            <person name="Bills G."/>
            <person name="Bluhm B."/>
            <person name="Cannon C."/>
            <person name="Castanera R."/>
            <person name="Culley D."/>
            <person name="Daum C."/>
            <person name="Ezra D."/>
            <person name="Gonzalez J."/>
            <person name="Henrissat B."/>
            <person name="Kuo A."/>
            <person name="Liang C."/>
            <person name="Lipzen A."/>
            <person name="Lutzoni F."/>
            <person name="Magnuson J."/>
            <person name="Mondo S."/>
            <person name="Nolan M."/>
            <person name="Ohm R."/>
            <person name="Pangilinan J."/>
            <person name="Park H.-J."/>
            <person name="Ramirez L."/>
            <person name="Alfaro M."/>
            <person name="Sun H."/>
            <person name="Tritt A."/>
            <person name="Yoshinaga Y."/>
            <person name="Zwiers L.-H."/>
            <person name="Turgeon B."/>
            <person name="Goodwin S."/>
            <person name="Spatafora J."/>
            <person name="Crous P."/>
            <person name="Grigoriev I."/>
        </authorList>
    </citation>
    <scope>NUCLEOTIDE SEQUENCE [LARGE SCALE GENOMIC DNA]</scope>
    <source>
        <strain evidence="3">CECT 20119</strain>
    </source>
</reference>
<keyword evidence="3" id="KW-1185">Reference proteome</keyword>